<name>A0A7W8YC61_9MICC</name>
<evidence type="ECO:0000313" key="1">
    <source>
        <dbReference type="EMBL" id="MBB5598858.1"/>
    </source>
</evidence>
<proteinExistence type="predicted"/>
<protein>
    <submittedName>
        <fullName evidence="1">Acetyl/propionyl-CoA carboxylase alpha subunit</fullName>
    </submittedName>
</protein>
<dbReference type="AlphaFoldDB" id="A0A7W8YC61"/>
<dbReference type="Proteomes" id="UP000523863">
    <property type="component" value="Unassembled WGS sequence"/>
</dbReference>
<gene>
    <name evidence="1" type="ORF">BKA12_001938</name>
</gene>
<organism evidence="1 2">
    <name type="scientific">Neomicrococcus lactis</name>
    <dbReference type="NCBI Taxonomy" id="732241"/>
    <lineage>
        <taxon>Bacteria</taxon>
        <taxon>Bacillati</taxon>
        <taxon>Actinomycetota</taxon>
        <taxon>Actinomycetes</taxon>
        <taxon>Micrococcales</taxon>
        <taxon>Micrococcaceae</taxon>
        <taxon>Neomicrococcus</taxon>
    </lineage>
</organism>
<sequence length="51" mass="5707">MEIVSSHLAPEEFAVESVRTKAAFHSEILKIEQLRSGEFSDGFLAKSVQTR</sequence>
<comment type="caution">
    <text evidence="1">The sequence shown here is derived from an EMBL/GenBank/DDBJ whole genome shotgun (WGS) entry which is preliminary data.</text>
</comment>
<reference evidence="1 2" key="1">
    <citation type="submission" date="2020-08" db="EMBL/GenBank/DDBJ databases">
        <title>Sequencing the genomes of 1000 actinobacteria strains.</title>
        <authorList>
            <person name="Klenk H.-P."/>
        </authorList>
    </citation>
    <scope>NUCLEOTIDE SEQUENCE [LARGE SCALE GENOMIC DNA]</scope>
    <source>
        <strain evidence="1 2">DSM 23694</strain>
    </source>
</reference>
<dbReference type="EMBL" id="JACHBL010000001">
    <property type="protein sequence ID" value="MBB5598858.1"/>
    <property type="molecule type" value="Genomic_DNA"/>
</dbReference>
<evidence type="ECO:0000313" key="2">
    <source>
        <dbReference type="Proteomes" id="UP000523863"/>
    </source>
</evidence>
<accession>A0A7W8YC61</accession>
<keyword evidence="2" id="KW-1185">Reference proteome</keyword>
<dbReference type="RefSeq" id="WP_183643166.1">
    <property type="nucleotide sequence ID" value="NZ_JACHBL010000001.1"/>
</dbReference>